<dbReference type="RefSeq" id="WP_097063971.1">
    <property type="nucleotide sequence ID" value="NZ_OBMI01000002.1"/>
</dbReference>
<keyword evidence="3" id="KW-1185">Reference proteome</keyword>
<dbReference type="Pfam" id="PF07045">
    <property type="entry name" value="DUF1330"/>
    <property type="match status" value="1"/>
</dbReference>
<dbReference type="OrthoDB" id="8909581at2"/>
<accession>A0A285QYW2</accession>
<evidence type="ECO:0000313" key="2">
    <source>
        <dbReference type="EMBL" id="SOB87026.1"/>
    </source>
</evidence>
<gene>
    <name evidence="2" type="ORF">SAMN06297144_2146</name>
</gene>
<dbReference type="PANTHER" id="PTHR40257">
    <property type="match status" value="1"/>
</dbReference>
<evidence type="ECO:0000313" key="3">
    <source>
        <dbReference type="Proteomes" id="UP000219494"/>
    </source>
</evidence>
<reference evidence="2 3" key="1">
    <citation type="submission" date="2017-07" db="EMBL/GenBank/DDBJ databases">
        <authorList>
            <person name="Sun Z.S."/>
            <person name="Albrecht U."/>
            <person name="Echele G."/>
            <person name="Lee C.C."/>
        </authorList>
    </citation>
    <scope>NUCLEOTIDE SEQUENCE [LARGE SCALE GENOMIC DNA]</scope>
    <source>
        <strain evidence="2 3">CGMCC 1.12672</strain>
    </source>
</reference>
<feature type="domain" description="DUF1330" evidence="1">
    <location>
        <begin position="36"/>
        <end position="107"/>
    </location>
</feature>
<dbReference type="Proteomes" id="UP000219494">
    <property type="component" value="Unassembled WGS sequence"/>
</dbReference>
<sequence length="134" mass="14607">MVSLSTPALEQFFAAEDDQPIVMLNQLHFMPDAGRQTYLDYLASARPILARYGADILFGGDGLPVLTRGAAETWDAVVLVRYPNRTTFRDMIADPAYREVFRIGEAALAGIVLQPLAPCDAMGAAPLPRRASPQ</sequence>
<dbReference type="Gene3D" id="3.30.70.100">
    <property type="match status" value="1"/>
</dbReference>
<protein>
    <recommendedName>
        <fullName evidence="1">DUF1330 domain-containing protein</fullName>
    </recommendedName>
</protein>
<organism evidence="2 3">
    <name type="scientific">Sphingomonas guangdongensis</name>
    <dbReference type="NCBI Taxonomy" id="1141890"/>
    <lineage>
        <taxon>Bacteria</taxon>
        <taxon>Pseudomonadati</taxon>
        <taxon>Pseudomonadota</taxon>
        <taxon>Alphaproteobacteria</taxon>
        <taxon>Sphingomonadales</taxon>
        <taxon>Sphingomonadaceae</taxon>
        <taxon>Sphingomonas</taxon>
    </lineage>
</organism>
<proteinExistence type="predicted"/>
<dbReference type="SUPFAM" id="SSF54909">
    <property type="entry name" value="Dimeric alpha+beta barrel"/>
    <property type="match status" value="1"/>
</dbReference>
<evidence type="ECO:0000259" key="1">
    <source>
        <dbReference type="Pfam" id="PF07045"/>
    </source>
</evidence>
<dbReference type="InterPro" id="IPR010753">
    <property type="entry name" value="DUF1330"/>
</dbReference>
<dbReference type="PANTHER" id="PTHR40257:SF1">
    <property type="entry name" value="DUF1330 DOMAIN-CONTAINING PROTEIN"/>
    <property type="match status" value="1"/>
</dbReference>
<dbReference type="InterPro" id="IPR011008">
    <property type="entry name" value="Dimeric_a/b-barrel"/>
</dbReference>
<dbReference type="AlphaFoldDB" id="A0A285QYW2"/>
<dbReference type="EMBL" id="OBMI01000002">
    <property type="protein sequence ID" value="SOB87026.1"/>
    <property type="molecule type" value="Genomic_DNA"/>
</dbReference>
<name>A0A285QYW2_9SPHN</name>